<reference evidence="2 3" key="1">
    <citation type="submission" date="2020-08" db="EMBL/GenBank/DDBJ databases">
        <title>Genome sequence of Leucobacter denitrificans KACC 14055T.</title>
        <authorList>
            <person name="Hyun D.-W."/>
            <person name="Bae J.-W."/>
        </authorList>
    </citation>
    <scope>NUCLEOTIDE SEQUENCE [LARGE SCALE GENOMIC DNA]</scope>
    <source>
        <strain evidence="2 3">KACC 14055</strain>
    </source>
</reference>
<evidence type="ECO:0000313" key="2">
    <source>
        <dbReference type="EMBL" id="QNN62048.1"/>
    </source>
</evidence>
<feature type="compositionally biased region" description="Basic and acidic residues" evidence="1">
    <location>
        <begin position="277"/>
        <end position="287"/>
    </location>
</feature>
<evidence type="ECO:0000313" key="3">
    <source>
        <dbReference type="Proteomes" id="UP000515934"/>
    </source>
</evidence>
<sequence>MSITPSPEDYAITEVETADRVRSLALVDKALDRILSVQRPIVLGHIRRLRARHPEASPAVLISLLEKHYLTTVMAGGAGVGATAAIPGVGTAAALAISSAETIGFIEATALYGHAVAEVHGLVLADRERAHALILALMLGDEGASLLRQVTGQVAGGTIRNVFWGEVITKSMPKNLVNPAVDQLRKLFLKQLAKKGTASVIGKVIPYGVGAVIGGTGNRLLGGRIVKNSRRTFGPAPLYFPFELAEVAPKVPAKVRRAERKALRAEQKMLRSQPADHQIETRSSGDR</sequence>
<feature type="region of interest" description="Disordered" evidence="1">
    <location>
        <begin position="264"/>
        <end position="287"/>
    </location>
</feature>
<dbReference type="AlphaFoldDB" id="A0A7G9S2H3"/>
<dbReference type="EMBL" id="CP060716">
    <property type="protein sequence ID" value="QNN62048.1"/>
    <property type="molecule type" value="Genomic_DNA"/>
</dbReference>
<proteinExistence type="predicted"/>
<protein>
    <recommendedName>
        <fullName evidence="4">EcsC family protein</fullName>
    </recommendedName>
</protein>
<organism evidence="2 3">
    <name type="scientific">Leucobacter denitrificans</name>
    <dbReference type="NCBI Taxonomy" id="683042"/>
    <lineage>
        <taxon>Bacteria</taxon>
        <taxon>Bacillati</taxon>
        <taxon>Actinomycetota</taxon>
        <taxon>Actinomycetes</taxon>
        <taxon>Micrococcales</taxon>
        <taxon>Microbacteriaceae</taxon>
        <taxon>Leucobacter</taxon>
    </lineage>
</organism>
<keyword evidence="3" id="KW-1185">Reference proteome</keyword>
<gene>
    <name evidence="2" type="ORF">H9L06_06930</name>
</gene>
<dbReference type="Proteomes" id="UP000515934">
    <property type="component" value="Chromosome"/>
</dbReference>
<evidence type="ECO:0000256" key="1">
    <source>
        <dbReference type="SAM" id="MobiDB-lite"/>
    </source>
</evidence>
<evidence type="ECO:0008006" key="4">
    <source>
        <dbReference type="Google" id="ProtNLM"/>
    </source>
</evidence>
<accession>A0A7G9S2H3</accession>
<dbReference type="RefSeq" id="WP_187554519.1">
    <property type="nucleotide sequence ID" value="NZ_CP060716.1"/>
</dbReference>
<name>A0A7G9S2H3_9MICO</name>
<dbReference type="KEGG" id="ldn:H9L06_06930"/>